<dbReference type="RefSeq" id="WP_071063665.1">
    <property type="nucleotide sequence ID" value="NZ_MKIE01000006.1"/>
</dbReference>
<dbReference type="Proteomes" id="UP000180254">
    <property type="component" value="Unassembled WGS sequence"/>
</dbReference>
<evidence type="ECO:0000256" key="1">
    <source>
        <dbReference type="ARBA" id="ARBA00022490"/>
    </source>
</evidence>
<dbReference type="PANTHER" id="PTHR39190:SF1">
    <property type="entry name" value="FLAGELLAR ASSEMBLY FACTOR FLIW"/>
    <property type="match status" value="1"/>
</dbReference>
<evidence type="ECO:0000256" key="2">
    <source>
        <dbReference type="ARBA" id="ARBA00022795"/>
    </source>
</evidence>
<dbReference type="SUPFAM" id="SSF141457">
    <property type="entry name" value="BH3618-like"/>
    <property type="match status" value="1"/>
</dbReference>
<dbReference type="NCBIfam" id="NF009793">
    <property type="entry name" value="PRK13285.1-1"/>
    <property type="match status" value="1"/>
</dbReference>
<keyword evidence="5" id="KW-0282">Flagellum</keyword>
<evidence type="ECO:0000256" key="3">
    <source>
        <dbReference type="ARBA" id="ARBA00022845"/>
    </source>
</evidence>
<dbReference type="GO" id="GO:0044780">
    <property type="term" value="P:bacterial-type flagellum assembly"/>
    <property type="evidence" value="ECO:0007669"/>
    <property type="project" value="UniProtKB-UniRule"/>
</dbReference>
<keyword evidence="3 4" id="KW-0810">Translation regulation</keyword>
<keyword evidence="5" id="KW-0969">Cilium</keyword>
<sequence length="132" mass="15214">MEDKIITFKEGIPGFEDYRDYVLVINEDEENPFHKLQSVEEESIGFYVVNPFLIINDYDFELKESTIKLLEIQSEKDLAVLSIVKIPGKLEDMTVNLSAPIVINSKSKLGKQIVLDDSRYSVRHRIYSGETK</sequence>
<dbReference type="STRING" id="39480.EUAN_17320"/>
<keyword evidence="5" id="KW-0966">Cell projection</keyword>
<comment type="similarity">
    <text evidence="4">Belongs to the FliW family.</text>
</comment>
<gene>
    <name evidence="4 5" type="primary">fliW</name>
    <name evidence="5" type="ORF">EUAN_17320</name>
</gene>
<organism evidence="5 6">
    <name type="scientific">Andreesenia angusta</name>
    <dbReference type="NCBI Taxonomy" id="39480"/>
    <lineage>
        <taxon>Bacteria</taxon>
        <taxon>Bacillati</taxon>
        <taxon>Bacillota</taxon>
        <taxon>Tissierellia</taxon>
        <taxon>Tissierellales</taxon>
        <taxon>Gottschalkiaceae</taxon>
        <taxon>Andreesenia</taxon>
    </lineage>
</organism>
<comment type="subunit">
    <text evidence="4">Interacts with translational regulator CsrA and flagellin(s).</text>
</comment>
<dbReference type="EMBL" id="MKIE01000006">
    <property type="protein sequence ID" value="OHW61968.1"/>
    <property type="molecule type" value="Genomic_DNA"/>
</dbReference>
<keyword evidence="1 4" id="KW-0963">Cytoplasm</keyword>
<keyword evidence="2 4" id="KW-1005">Bacterial flagellum biogenesis</keyword>
<keyword evidence="6" id="KW-1185">Reference proteome</keyword>
<dbReference type="OrthoDB" id="9801235at2"/>
<protein>
    <recommendedName>
        <fullName evidence="4">Flagellar assembly factor FliW</fullName>
    </recommendedName>
</protein>
<keyword evidence="4" id="KW-0143">Chaperone</keyword>
<dbReference type="PANTHER" id="PTHR39190">
    <property type="entry name" value="FLAGELLAR ASSEMBLY FACTOR FLIW"/>
    <property type="match status" value="1"/>
</dbReference>
<evidence type="ECO:0000313" key="6">
    <source>
        <dbReference type="Proteomes" id="UP000180254"/>
    </source>
</evidence>
<dbReference type="Gene3D" id="2.30.290.10">
    <property type="entry name" value="BH3618-like"/>
    <property type="match status" value="1"/>
</dbReference>
<accession>A0A1S1V5U6</accession>
<dbReference type="InterPro" id="IPR024046">
    <property type="entry name" value="Flagellar_assmbl_FliW_dom_sf"/>
</dbReference>
<reference evidence="5 6" key="1">
    <citation type="submission" date="2016-09" db="EMBL/GenBank/DDBJ databases">
        <title>Genome sequence of Eubacterium angustum.</title>
        <authorList>
            <person name="Poehlein A."/>
            <person name="Daniel R."/>
        </authorList>
    </citation>
    <scope>NUCLEOTIDE SEQUENCE [LARGE SCALE GENOMIC DNA]</scope>
    <source>
        <strain evidence="5 6">DSM 1989</strain>
    </source>
</reference>
<name>A0A1S1V5U6_9FIRM</name>
<dbReference type="AlphaFoldDB" id="A0A1S1V5U6"/>
<comment type="function">
    <text evidence="4">Acts as an anti-CsrA protein, binds CsrA and prevents it from repressing translation of its target genes, one of which is flagellin. Binds to flagellin and participates in the assembly of the flagellum.</text>
</comment>
<evidence type="ECO:0000256" key="4">
    <source>
        <dbReference type="HAMAP-Rule" id="MF_01185"/>
    </source>
</evidence>
<dbReference type="HAMAP" id="MF_01185">
    <property type="entry name" value="FliW"/>
    <property type="match status" value="1"/>
</dbReference>
<evidence type="ECO:0000313" key="5">
    <source>
        <dbReference type="EMBL" id="OHW61968.1"/>
    </source>
</evidence>
<dbReference type="InterPro" id="IPR003775">
    <property type="entry name" value="Flagellar_assembly_factor_FliW"/>
</dbReference>
<dbReference type="GO" id="GO:0005737">
    <property type="term" value="C:cytoplasm"/>
    <property type="evidence" value="ECO:0007669"/>
    <property type="project" value="UniProtKB-SubCell"/>
</dbReference>
<comment type="subcellular location">
    <subcellularLocation>
        <location evidence="4">Cytoplasm</location>
    </subcellularLocation>
</comment>
<comment type="caution">
    <text evidence="5">The sequence shown here is derived from an EMBL/GenBank/DDBJ whole genome shotgun (WGS) entry which is preliminary data.</text>
</comment>
<proteinExistence type="inferred from homology"/>
<dbReference type="Pfam" id="PF02623">
    <property type="entry name" value="FliW"/>
    <property type="match status" value="1"/>
</dbReference>
<dbReference type="GO" id="GO:0006417">
    <property type="term" value="P:regulation of translation"/>
    <property type="evidence" value="ECO:0007669"/>
    <property type="project" value="UniProtKB-KW"/>
</dbReference>